<dbReference type="EMBL" id="GISG01054580">
    <property type="protein sequence ID" value="MBA4626035.1"/>
    <property type="molecule type" value="Transcribed_RNA"/>
</dbReference>
<sequence>MPYSSIALNLLQSLNLPSIESPQVTLDHVVRDLLPEFNKLLVRQVLSDFVLQAQIAENLASPRTANTMNILKRVFDPFFIRDFHPTNTHTFDVQPTNLGRL</sequence>
<evidence type="ECO:0000259" key="1">
    <source>
        <dbReference type="PROSITE" id="PS50238"/>
    </source>
</evidence>
<name>A0A7C9CTL6_OPUST</name>
<dbReference type="EMBL" id="GISG01054579">
    <property type="protein sequence ID" value="MBA4626034.1"/>
    <property type="molecule type" value="Transcribed_RNA"/>
</dbReference>
<dbReference type="EMBL" id="GISG01054583">
    <property type="protein sequence ID" value="MBA4626038.1"/>
    <property type="molecule type" value="Transcribed_RNA"/>
</dbReference>
<feature type="domain" description="Rho-GAP" evidence="1">
    <location>
        <begin position="1"/>
        <end position="101"/>
    </location>
</feature>
<protein>
    <recommendedName>
        <fullName evidence="1">Rho-GAP domain-containing protein</fullName>
    </recommendedName>
</protein>
<reference evidence="2" key="2">
    <citation type="submission" date="2020-07" db="EMBL/GenBank/DDBJ databases">
        <authorList>
            <person name="Vera ALvarez R."/>
            <person name="Arias-Moreno D.M."/>
            <person name="Jimenez-Jacinto V."/>
            <person name="Jimenez-Bremont J.F."/>
            <person name="Swaminathan K."/>
            <person name="Moose S.P."/>
            <person name="Guerrero-Gonzalez M.L."/>
            <person name="Marino-Ramirez L."/>
            <person name="Landsman D."/>
            <person name="Rodriguez-Kessler M."/>
            <person name="Delgado-Sanchez P."/>
        </authorList>
    </citation>
    <scope>NUCLEOTIDE SEQUENCE</scope>
    <source>
        <tissue evidence="2">Cladode</tissue>
    </source>
</reference>
<proteinExistence type="predicted"/>
<dbReference type="AlphaFoldDB" id="A0A7C9CTL6"/>
<dbReference type="EMBL" id="GISG01054585">
    <property type="protein sequence ID" value="MBA4626040.1"/>
    <property type="molecule type" value="Transcribed_RNA"/>
</dbReference>
<reference evidence="2" key="1">
    <citation type="journal article" date="2013" name="J. Plant Res.">
        <title>Effect of fungi and light on seed germination of three Opuntia species from semiarid lands of central Mexico.</title>
        <authorList>
            <person name="Delgado-Sanchez P."/>
            <person name="Jimenez-Bremont J.F."/>
            <person name="Guerrero-Gonzalez Mde L."/>
            <person name="Flores J."/>
        </authorList>
    </citation>
    <scope>NUCLEOTIDE SEQUENCE</scope>
    <source>
        <tissue evidence="2">Cladode</tissue>
    </source>
</reference>
<dbReference type="EMBL" id="GISG01054582">
    <property type="protein sequence ID" value="MBA4626037.1"/>
    <property type="molecule type" value="Transcribed_RNA"/>
</dbReference>
<dbReference type="EMBL" id="GISG01054581">
    <property type="protein sequence ID" value="MBA4626036.1"/>
    <property type="molecule type" value="Transcribed_RNA"/>
</dbReference>
<dbReference type="GO" id="GO:0007165">
    <property type="term" value="P:signal transduction"/>
    <property type="evidence" value="ECO:0007669"/>
    <property type="project" value="InterPro"/>
</dbReference>
<dbReference type="EMBL" id="GISG01054584">
    <property type="protein sequence ID" value="MBA4626039.1"/>
    <property type="molecule type" value="Transcribed_RNA"/>
</dbReference>
<dbReference type="EMBL" id="GISG01054586">
    <property type="protein sequence ID" value="MBA4626041.1"/>
    <property type="molecule type" value="Transcribed_RNA"/>
</dbReference>
<evidence type="ECO:0000313" key="2">
    <source>
        <dbReference type="EMBL" id="MBA4626040.1"/>
    </source>
</evidence>
<dbReference type="PROSITE" id="PS50238">
    <property type="entry name" value="RHOGAP"/>
    <property type="match status" value="1"/>
</dbReference>
<dbReference type="InterPro" id="IPR000198">
    <property type="entry name" value="RhoGAP_dom"/>
</dbReference>
<accession>A0A7C9CTL6</accession>
<dbReference type="EMBL" id="GISG01054587">
    <property type="protein sequence ID" value="MBA4626042.1"/>
    <property type="molecule type" value="Transcribed_RNA"/>
</dbReference>
<organism evidence="2">
    <name type="scientific">Opuntia streptacantha</name>
    <name type="common">Prickly pear cactus</name>
    <name type="synonym">Opuntia cardona</name>
    <dbReference type="NCBI Taxonomy" id="393608"/>
    <lineage>
        <taxon>Eukaryota</taxon>
        <taxon>Viridiplantae</taxon>
        <taxon>Streptophyta</taxon>
        <taxon>Embryophyta</taxon>
        <taxon>Tracheophyta</taxon>
        <taxon>Spermatophyta</taxon>
        <taxon>Magnoliopsida</taxon>
        <taxon>eudicotyledons</taxon>
        <taxon>Gunneridae</taxon>
        <taxon>Pentapetalae</taxon>
        <taxon>Caryophyllales</taxon>
        <taxon>Cactineae</taxon>
        <taxon>Cactaceae</taxon>
        <taxon>Opuntioideae</taxon>
        <taxon>Opuntia</taxon>
    </lineage>
</organism>
<dbReference type="EMBL" id="GISG01054588">
    <property type="protein sequence ID" value="MBA4626043.1"/>
    <property type="molecule type" value="Transcribed_RNA"/>
</dbReference>